<evidence type="ECO:0000313" key="4">
    <source>
        <dbReference type="Proteomes" id="UP000469545"/>
    </source>
</evidence>
<dbReference type="InterPro" id="IPR036291">
    <property type="entry name" value="NAD(P)-bd_dom_sf"/>
</dbReference>
<protein>
    <submittedName>
        <fullName evidence="3">SDR family NAD(P)-dependent oxidoreductase</fullName>
    </submittedName>
</protein>
<dbReference type="PANTHER" id="PTHR43669">
    <property type="entry name" value="5-KETO-D-GLUCONATE 5-REDUCTASE"/>
    <property type="match status" value="1"/>
</dbReference>
<dbReference type="EMBL" id="JAAGMB010000469">
    <property type="protein sequence ID" value="NEB18903.1"/>
    <property type="molecule type" value="Genomic_DNA"/>
</dbReference>
<organism evidence="3 4">
    <name type="scientific">Streptomyces coelicoflavus</name>
    <dbReference type="NCBI Taxonomy" id="285562"/>
    <lineage>
        <taxon>Bacteria</taxon>
        <taxon>Bacillati</taxon>
        <taxon>Actinomycetota</taxon>
        <taxon>Actinomycetes</taxon>
        <taxon>Kitasatosporales</taxon>
        <taxon>Streptomycetaceae</taxon>
        <taxon>Streptomyces</taxon>
    </lineage>
</organism>
<dbReference type="CDD" id="cd05233">
    <property type="entry name" value="SDR_c"/>
    <property type="match status" value="1"/>
</dbReference>
<comment type="similarity">
    <text evidence="1">Belongs to the short-chain dehydrogenases/reductases (SDR) family.</text>
</comment>
<evidence type="ECO:0000256" key="1">
    <source>
        <dbReference type="ARBA" id="ARBA00006484"/>
    </source>
</evidence>
<keyword evidence="4" id="KW-1185">Reference proteome</keyword>
<dbReference type="Pfam" id="PF00106">
    <property type="entry name" value="adh_short"/>
    <property type="match status" value="1"/>
</dbReference>
<evidence type="ECO:0000313" key="3">
    <source>
        <dbReference type="EMBL" id="NEB18903.1"/>
    </source>
</evidence>
<accession>A0A6N9URL0</accession>
<gene>
    <name evidence="3" type="ORF">G3I46_20740</name>
</gene>
<sequence length="256" mass="26612">MSTLGGEPPVLLVTGATGQLGPATVARLAARGDRLLLVGRDEARMAALDKEFGSPGVVETFTADVSDPLGARLAAAEARERMGSLNGLVHMVGAFHAGPSYLADLAEPDRLWRANFLSAVHTSLAVLAQAEGAARMVFFTTPLIHEPLPGLGFYAASKAALAAWMRSFSHEVKHRGVHANAVMMTMADTPDARRERPGADFGQAVTPELVARVVDFLTSEASDGLYGAAVPVLGRFGFTTGLAGGPPAGGPSAERL</sequence>
<name>A0A6N9URL0_9ACTN</name>
<dbReference type="Proteomes" id="UP000469545">
    <property type="component" value="Unassembled WGS sequence"/>
</dbReference>
<dbReference type="PANTHER" id="PTHR43669:SF3">
    <property type="entry name" value="ALCOHOL DEHYDROGENASE, PUTATIVE (AFU_ORTHOLOGUE AFUA_3G03445)-RELATED"/>
    <property type="match status" value="1"/>
</dbReference>
<dbReference type="Gene3D" id="3.40.50.720">
    <property type="entry name" value="NAD(P)-binding Rossmann-like Domain"/>
    <property type="match status" value="1"/>
</dbReference>
<dbReference type="RefSeq" id="WP_164141199.1">
    <property type="nucleotide sequence ID" value="NZ_JAAGMB010000469.1"/>
</dbReference>
<evidence type="ECO:0000256" key="2">
    <source>
        <dbReference type="ARBA" id="ARBA00023002"/>
    </source>
</evidence>
<dbReference type="GO" id="GO:0016491">
    <property type="term" value="F:oxidoreductase activity"/>
    <property type="evidence" value="ECO:0007669"/>
    <property type="project" value="UniProtKB-KW"/>
</dbReference>
<dbReference type="PRINTS" id="PR00081">
    <property type="entry name" value="GDHRDH"/>
</dbReference>
<proteinExistence type="inferred from homology"/>
<comment type="caution">
    <text evidence="3">The sequence shown here is derived from an EMBL/GenBank/DDBJ whole genome shotgun (WGS) entry which is preliminary data.</text>
</comment>
<keyword evidence="2" id="KW-0560">Oxidoreductase</keyword>
<dbReference type="InterPro" id="IPR002347">
    <property type="entry name" value="SDR_fam"/>
</dbReference>
<dbReference type="SUPFAM" id="SSF51735">
    <property type="entry name" value="NAD(P)-binding Rossmann-fold domains"/>
    <property type="match status" value="1"/>
</dbReference>
<dbReference type="AlphaFoldDB" id="A0A6N9URL0"/>
<reference evidence="3 4" key="1">
    <citation type="submission" date="2020-01" db="EMBL/GenBank/DDBJ databases">
        <title>Insect and environment-associated Actinomycetes.</title>
        <authorList>
            <person name="Currrie C."/>
            <person name="Chevrette M."/>
            <person name="Carlson C."/>
            <person name="Stubbendieck R."/>
            <person name="Wendt-Pienkowski E."/>
        </authorList>
    </citation>
    <scope>NUCLEOTIDE SEQUENCE [LARGE SCALE GENOMIC DNA]</scope>
    <source>
        <strain evidence="3 4">SID14172</strain>
    </source>
</reference>